<dbReference type="Proteomes" id="UP001341281">
    <property type="component" value="Chromosome 10"/>
</dbReference>
<dbReference type="EMBL" id="CP144754">
    <property type="protein sequence ID" value="WVZ98026.1"/>
    <property type="molecule type" value="Genomic_DNA"/>
</dbReference>
<proteinExistence type="predicted"/>
<name>A0AAQ3UTM9_PASNO</name>
<feature type="region of interest" description="Disordered" evidence="1">
    <location>
        <begin position="73"/>
        <end position="111"/>
    </location>
</feature>
<gene>
    <name evidence="2" type="ORF">U9M48_043510</name>
</gene>
<evidence type="ECO:0000256" key="1">
    <source>
        <dbReference type="SAM" id="MobiDB-lite"/>
    </source>
</evidence>
<accession>A0AAQ3UTM9</accession>
<feature type="region of interest" description="Disordered" evidence="1">
    <location>
        <begin position="150"/>
        <end position="170"/>
    </location>
</feature>
<feature type="compositionally biased region" description="Pro residues" evidence="1">
    <location>
        <begin position="73"/>
        <end position="85"/>
    </location>
</feature>
<evidence type="ECO:0000313" key="2">
    <source>
        <dbReference type="EMBL" id="WVZ98026.1"/>
    </source>
</evidence>
<feature type="compositionally biased region" description="Polar residues" evidence="1">
    <location>
        <begin position="17"/>
        <end position="33"/>
    </location>
</feature>
<protein>
    <submittedName>
        <fullName evidence="2">Uncharacterized protein</fullName>
    </submittedName>
</protein>
<feature type="compositionally biased region" description="Low complexity" evidence="1">
    <location>
        <begin position="1"/>
        <end position="15"/>
    </location>
</feature>
<feature type="compositionally biased region" description="Basic residues" evidence="1">
    <location>
        <begin position="92"/>
        <end position="106"/>
    </location>
</feature>
<reference evidence="2 3" key="1">
    <citation type="submission" date="2024-02" db="EMBL/GenBank/DDBJ databases">
        <title>High-quality chromosome-scale genome assembly of Pensacola bahiagrass (Paspalum notatum Flugge var. saurae).</title>
        <authorList>
            <person name="Vega J.M."/>
            <person name="Podio M."/>
            <person name="Orjuela J."/>
            <person name="Siena L.A."/>
            <person name="Pessino S.C."/>
            <person name="Combes M.C."/>
            <person name="Mariac C."/>
            <person name="Albertini E."/>
            <person name="Pupilli F."/>
            <person name="Ortiz J.P.A."/>
            <person name="Leblanc O."/>
        </authorList>
    </citation>
    <scope>NUCLEOTIDE SEQUENCE [LARGE SCALE GENOMIC DNA]</scope>
    <source>
        <strain evidence="2">R1</strain>
        <tissue evidence="2">Leaf</tissue>
    </source>
</reference>
<evidence type="ECO:0000313" key="3">
    <source>
        <dbReference type="Proteomes" id="UP001341281"/>
    </source>
</evidence>
<feature type="region of interest" description="Disordered" evidence="1">
    <location>
        <begin position="1"/>
        <end position="36"/>
    </location>
</feature>
<sequence>MVHSGGPSSAPAVASCTAASHTAQSPPSISSVASPHRAPPLILPHHLPVSFCHAAPPLQAYCRPKPPSPLPHPCPPAATVPPPQPAATVPSRFRRRRRRQSKKKGTPVHPLACAPSARRRRAPGPLACDLRATLSLRSADVTIPHHVAPLRMPPLPHRSSAVSPRLGGPRRPTAPKGFAYFCRSVVDRVLAGSSDAGGPCVLFGGGIRVDASRGGLTDAFRDVPIESYKADAQTVSFTKERSSGHGMFGGFDDPRLHLLWSCRHPSMLLLSNQTLQQQWTVFHLHLDDYLLDIEYQPFGASALKLADIGVAMGITGTEYLEYSE</sequence>
<keyword evidence="3" id="KW-1185">Reference proteome</keyword>
<organism evidence="2 3">
    <name type="scientific">Paspalum notatum var. saurae</name>
    <dbReference type="NCBI Taxonomy" id="547442"/>
    <lineage>
        <taxon>Eukaryota</taxon>
        <taxon>Viridiplantae</taxon>
        <taxon>Streptophyta</taxon>
        <taxon>Embryophyta</taxon>
        <taxon>Tracheophyta</taxon>
        <taxon>Spermatophyta</taxon>
        <taxon>Magnoliopsida</taxon>
        <taxon>Liliopsida</taxon>
        <taxon>Poales</taxon>
        <taxon>Poaceae</taxon>
        <taxon>PACMAD clade</taxon>
        <taxon>Panicoideae</taxon>
        <taxon>Andropogonodae</taxon>
        <taxon>Paspaleae</taxon>
        <taxon>Paspalinae</taxon>
        <taxon>Paspalum</taxon>
    </lineage>
</organism>
<dbReference type="AlphaFoldDB" id="A0AAQ3UTM9"/>